<organism evidence="12 13">
    <name type="scientific">Thanatephorus cucumeris (strain AG1-IA)</name>
    <name type="common">Rice sheath blight fungus</name>
    <name type="synonym">Rhizoctonia solani</name>
    <dbReference type="NCBI Taxonomy" id="983506"/>
    <lineage>
        <taxon>Eukaryota</taxon>
        <taxon>Fungi</taxon>
        <taxon>Dikarya</taxon>
        <taxon>Basidiomycota</taxon>
        <taxon>Agaricomycotina</taxon>
        <taxon>Agaricomycetes</taxon>
        <taxon>Cantharellales</taxon>
        <taxon>Ceratobasidiaceae</taxon>
        <taxon>Rhizoctonia</taxon>
        <taxon>Rhizoctonia solani AG-1</taxon>
    </lineage>
</organism>
<dbReference type="STRING" id="983506.L8WKT8"/>
<evidence type="ECO:0000256" key="8">
    <source>
        <dbReference type="SAM" id="SignalP"/>
    </source>
</evidence>
<evidence type="ECO:0000313" key="12">
    <source>
        <dbReference type="EMBL" id="ELU37347.1"/>
    </source>
</evidence>
<dbReference type="EMBL" id="AFRT01002695">
    <property type="protein sequence ID" value="ELU37347.1"/>
    <property type="molecule type" value="Genomic_DNA"/>
</dbReference>
<keyword evidence="7" id="KW-0325">Glycoprotein</keyword>
<dbReference type="OMA" id="CHIQVHT"/>
<dbReference type="Gene3D" id="2.60.40.420">
    <property type="entry name" value="Cupredoxins - blue copper proteins"/>
    <property type="match status" value="3"/>
</dbReference>
<evidence type="ECO:0000256" key="3">
    <source>
        <dbReference type="ARBA" id="ARBA00022729"/>
    </source>
</evidence>
<evidence type="ECO:0000256" key="7">
    <source>
        <dbReference type="ARBA" id="ARBA00023180"/>
    </source>
</evidence>
<dbReference type="GO" id="GO:0005507">
    <property type="term" value="F:copper ion binding"/>
    <property type="evidence" value="ECO:0007669"/>
    <property type="project" value="InterPro"/>
</dbReference>
<evidence type="ECO:0000259" key="11">
    <source>
        <dbReference type="Pfam" id="PF07732"/>
    </source>
</evidence>
<evidence type="ECO:0000259" key="10">
    <source>
        <dbReference type="Pfam" id="PF07731"/>
    </source>
</evidence>
<proteinExistence type="inferred from homology"/>
<dbReference type="InterPro" id="IPR002355">
    <property type="entry name" value="Cu_oxidase_Cu_BS"/>
</dbReference>
<name>L8WKT8_THACA</name>
<keyword evidence="3 8" id="KW-0732">Signal</keyword>
<feature type="chain" id="PRO_5003996933" evidence="8">
    <location>
        <begin position="21"/>
        <end position="670"/>
    </location>
</feature>
<evidence type="ECO:0000256" key="6">
    <source>
        <dbReference type="ARBA" id="ARBA00023157"/>
    </source>
</evidence>
<dbReference type="InterPro" id="IPR011706">
    <property type="entry name" value="Cu-oxidase_C"/>
</dbReference>
<dbReference type="OrthoDB" id="2121828at2759"/>
<sequence>MQLRNVPLLLAGVLLPVTEAALRQHTLELTYGTHNADGTTRESWLINGQTPGPHLVWDEDDEISVRVVNKGHEPVAMHWHGKSARRGQTVSLDSRNGLFQFKETLCITLRSNNLKMQLDDGLKGTIYIRPNPNKPKPFSQISTDAAVIEKLKQAENNALTLNVFDYKHYTSEHWMAEWERTDVEQLCIDNLLTNGKGPVICPDMNELNAIATADQKPLTKKGCVREMQPDNKLMFPYPDSQPGLVSPSMWTECTNSNTSFEVFSVKQSDGWVAFNLLNSGALWDLRVSIDSHKMYFFAADGHYTKVQVATSILIPIGERYQFFVKLDQTPGDYRIRTAAVVLPQLITGYSILHYTDKTGAGLVEMKTLPASKNQWIDYAGNIINGGTDLVMGNLSPYPDLPPPQGKADVTIPLNVTRTGEFGWVLNGKTWTSPPDNFTPLLFQPSQFASLDGSTYFTYPNGSVVDLIFTVTAGNPAVHPPHPMHKHGVKAWLLGSGDGPFPYASIQDAVNAGYKGINMKNPPFRDDFVTPVAVTGQAWAAVRFRAVDPGPIILHCHIDAHLATGMVIATCVCALIFMMSTQLQFHQAGLSAWDAKKKSDPRTASKKTKQRLKITSTGASTSCCSECGASIMNVGIDIPVFPREESMTTWIDIHSDLGSASSGWPEKPGAK</sequence>
<evidence type="ECO:0000256" key="1">
    <source>
        <dbReference type="ARBA" id="ARBA00010609"/>
    </source>
</evidence>
<gene>
    <name evidence="12" type="ORF">AG1IA_08610</name>
</gene>
<dbReference type="AlphaFoldDB" id="L8WKT8"/>
<reference evidence="12 13" key="1">
    <citation type="journal article" date="2013" name="Nat. Commun.">
        <title>The evolution and pathogenic mechanisms of the rice sheath blight pathogen.</title>
        <authorList>
            <person name="Zheng A."/>
            <person name="Lin R."/>
            <person name="Xu L."/>
            <person name="Qin P."/>
            <person name="Tang C."/>
            <person name="Ai P."/>
            <person name="Zhang D."/>
            <person name="Liu Y."/>
            <person name="Sun Z."/>
            <person name="Feng H."/>
            <person name="Wang Y."/>
            <person name="Chen Y."/>
            <person name="Liang X."/>
            <person name="Fu R."/>
            <person name="Li Q."/>
            <person name="Zhang J."/>
            <person name="Yu X."/>
            <person name="Xie Z."/>
            <person name="Ding L."/>
            <person name="Guan P."/>
            <person name="Tang J."/>
            <person name="Liang Y."/>
            <person name="Wang S."/>
            <person name="Deng Q."/>
            <person name="Li S."/>
            <person name="Zhu J."/>
            <person name="Wang L."/>
            <person name="Liu H."/>
            <person name="Li P."/>
        </authorList>
    </citation>
    <scope>NUCLEOTIDE SEQUENCE [LARGE SCALE GENOMIC DNA]</scope>
    <source>
        <strain evidence="13">AG-1 IA</strain>
    </source>
</reference>
<dbReference type="SUPFAM" id="SSF49503">
    <property type="entry name" value="Cupredoxins"/>
    <property type="match status" value="3"/>
</dbReference>
<dbReference type="HOGENOM" id="CLU_006504_5_0_1"/>
<protein>
    <submittedName>
        <fullName evidence="12">Conidial pigment biosynthesis oxidase Arb2/brown2</fullName>
    </submittedName>
</protein>
<dbReference type="Proteomes" id="UP000011668">
    <property type="component" value="Unassembled WGS sequence"/>
</dbReference>
<feature type="domain" description="Plastocyanin-like" evidence="10">
    <location>
        <begin position="451"/>
        <end position="568"/>
    </location>
</feature>
<comment type="caution">
    <text evidence="12">The sequence shown here is derived from an EMBL/GenBank/DDBJ whole genome shotgun (WGS) entry which is preliminary data.</text>
</comment>
<keyword evidence="5" id="KW-0186">Copper</keyword>
<keyword evidence="4" id="KW-0560">Oxidoreductase</keyword>
<comment type="similarity">
    <text evidence="1">Belongs to the multicopper oxidase family.</text>
</comment>
<dbReference type="Pfam" id="PF07731">
    <property type="entry name" value="Cu-oxidase_2"/>
    <property type="match status" value="1"/>
</dbReference>
<dbReference type="InterPro" id="IPR045087">
    <property type="entry name" value="Cu-oxidase_fam"/>
</dbReference>
<dbReference type="Pfam" id="PF07732">
    <property type="entry name" value="Cu-oxidase_3"/>
    <property type="match status" value="1"/>
</dbReference>
<evidence type="ECO:0000259" key="9">
    <source>
        <dbReference type="Pfam" id="PF00394"/>
    </source>
</evidence>
<dbReference type="InterPro" id="IPR011707">
    <property type="entry name" value="Cu-oxidase-like_N"/>
</dbReference>
<keyword evidence="6" id="KW-1015">Disulfide bond</keyword>
<feature type="domain" description="Plastocyanin-like" evidence="11">
    <location>
        <begin position="30"/>
        <end position="86"/>
    </location>
</feature>
<evidence type="ECO:0000256" key="5">
    <source>
        <dbReference type="ARBA" id="ARBA00023008"/>
    </source>
</evidence>
<dbReference type="Pfam" id="PF00394">
    <property type="entry name" value="Cu-oxidase"/>
    <property type="match status" value="1"/>
</dbReference>
<feature type="domain" description="Plastocyanin-like" evidence="9">
    <location>
        <begin position="211"/>
        <end position="355"/>
    </location>
</feature>
<evidence type="ECO:0000313" key="13">
    <source>
        <dbReference type="Proteomes" id="UP000011668"/>
    </source>
</evidence>
<dbReference type="PROSITE" id="PS00080">
    <property type="entry name" value="MULTICOPPER_OXIDASE2"/>
    <property type="match status" value="1"/>
</dbReference>
<dbReference type="InterPro" id="IPR008972">
    <property type="entry name" value="Cupredoxin"/>
</dbReference>
<dbReference type="GO" id="GO:0016491">
    <property type="term" value="F:oxidoreductase activity"/>
    <property type="evidence" value="ECO:0007669"/>
    <property type="project" value="UniProtKB-KW"/>
</dbReference>
<dbReference type="InterPro" id="IPR001117">
    <property type="entry name" value="Cu-oxidase_2nd"/>
</dbReference>
<dbReference type="CDD" id="cd13898">
    <property type="entry name" value="CuRO_3_Abr2_like"/>
    <property type="match status" value="1"/>
</dbReference>
<accession>L8WKT8</accession>
<keyword evidence="2" id="KW-0479">Metal-binding</keyword>
<dbReference type="PANTHER" id="PTHR11709">
    <property type="entry name" value="MULTI-COPPER OXIDASE"/>
    <property type="match status" value="1"/>
</dbReference>
<dbReference type="PANTHER" id="PTHR11709:SF488">
    <property type="entry name" value="LACCASE-RELATED"/>
    <property type="match status" value="1"/>
</dbReference>
<evidence type="ECO:0000256" key="2">
    <source>
        <dbReference type="ARBA" id="ARBA00022723"/>
    </source>
</evidence>
<feature type="signal peptide" evidence="8">
    <location>
        <begin position="1"/>
        <end position="20"/>
    </location>
</feature>
<keyword evidence="13" id="KW-1185">Reference proteome</keyword>
<evidence type="ECO:0000256" key="4">
    <source>
        <dbReference type="ARBA" id="ARBA00023002"/>
    </source>
</evidence>